<dbReference type="PANTHER" id="PTHR18929">
    <property type="entry name" value="PROTEIN DISULFIDE ISOMERASE"/>
    <property type="match status" value="1"/>
</dbReference>
<dbReference type="KEGG" id="prel:PRELSG_1208100"/>
<evidence type="ECO:0000313" key="5">
    <source>
        <dbReference type="Proteomes" id="UP000220158"/>
    </source>
</evidence>
<dbReference type="Pfam" id="PF00085">
    <property type="entry name" value="Thioredoxin"/>
    <property type="match status" value="2"/>
</dbReference>
<keyword evidence="2" id="KW-0732">Signal</keyword>
<dbReference type="Gene3D" id="3.40.30.10">
    <property type="entry name" value="Glutaredoxin"/>
    <property type="match status" value="3"/>
</dbReference>
<dbReference type="SUPFAM" id="SSF52833">
    <property type="entry name" value="Thioredoxin-like"/>
    <property type="match status" value="2"/>
</dbReference>
<sequence length="543" mass="65000">MSYCNLLILLYLFIQIYSTENDTQKNNEIYNLDMNDYDKIINDQENFTFLVVYTHWCHWSNLLLEDLEKISKLLKYSNNIKIAKINAAVNSSIIEKLNVYGYPSLFMIKENNINRYNGIRSIRGIVLWVYEHLDESVFEIDNKEKLNAFLELDEYNNSILFFVSRNKKEDTVMIELVKLCVLAGYTFCFYMKDENIIDYFENTIILKKYNFDYKQLPNKEIYTVLFKNNDFDEYFYFLDEELNIIYETDYSKEEKIEALIKCLSEKVEPLVIKFSEYYYSLLFSENKVTLFILYNDINQLNKSDIIKSAKKYKNITFSISGNQEVFEKRLLGELLIDDLKKTVMRIIEFKGPILIPYKYKPINDDIEINKKSIEEFIEGFMEDKKYFYRKSERPLPDEYNNGYVKIIVADTYDEYIFKKDKNVLVLYYAPWCGHCHKLEPIYREIGKRLKLYSSKYKEYNDDIIISKIDAVNNEVYNISIEAYPTIYLYTKSNKKEPIKYLGVRTVQSIVTWIYENTNTNLDISKLLSLNLDEEQLFENYEEL</sequence>
<dbReference type="EC" id="5.3.4.1" evidence="4"/>
<dbReference type="PROSITE" id="PS00194">
    <property type="entry name" value="THIOREDOXIN_1"/>
    <property type="match status" value="1"/>
</dbReference>
<keyword evidence="5" id="KW-1185">Reference proteome</keyword>
<evidence type="ECO:0000259" key="3">
    <source>
        <dbReference type="PROSITE" id="PS51352"/>
    </source>
</evidence>
<dbReference type="RefSeq" id="XP_028534198.1">
    <property type="nucleotide sequence ID" value="XM_028677850.1"/>
</dbReference>
<reference evidence="4 5" key="1">
    <citation type="submission" date="2015-04" db="EMBL/GenBank/DDBJ databases">
        <authorList>
            <consortium name="Pathogen Informatics"/>
        </authorList>
    </citation>
    <scope>NUCLEOTIDE SEQUENCE [LARGE SCALE GENOMIC DNA]</scope>
    <source>
        <strain evidence="4 5">SGS1</strain>
    </source>
</reference>
<dbReference type="GeneID" id="39737325"/>
<dbReference type="GO" id="GO:0005783">
    <property type="term" value="C:endoplasmic reticulum"/>
    <property type="evidence" value="ECO:0007669"/>
    <property type="project" value="TreeGrafter"/>
</dbReference>
<accession>A0A1J1H987</accession>
<evidence type="ECO:0000256" key="2">
    <source>
        <dbReference type="SAM" id="SignalP"/>
    </source>
</evidence>
<dbReference type="OMA" id="LIVYTHW"/>
<comment type="similarity">
    <text evidence="1">Belongs to the protein disulfide isomerase family.</text>
</comment>
<dbReference type="GO" id="GO:0003756">
    <property type="term" value="F:protein disulfide isomerase activity"/>
    <property type="evidence" value="ECO:0007669"/>
    <property type="project" value="UniProtKB-EC"/>
</dbReference>
<protein>
    <submittedName>
        <fullName evidence="4">Protein disulfide-isomerase, putative</fullName>
        <ecNumber evidence="4">5.3.4.1</ecNumber>
    </submittedName>
</protein>
<evidence type="ECO:0000313" key="4">
    <source>
        <dbReference type="EMBL" id="CRH01197.1"/>
    </source>
</evidence>
<dbReference type="EMBL" id="LN835307">
    <property type="protein sequence ID" value="CRH01197.1"/>
    <property type="molecule type" value="Genomic_DNA"/>
</dbReference>
<feature type="domain" description="Thioredoxin" evidence="3">
    <location>
        <begin position="384"/>
        <end position="518"/>
    </location>
</feature>
<organism evidence="4 5">
    <name type="scientific">Plasmodium relictum</name>
    <dbReference type="NCBI Taxonomy" id="85471"/>
    <lineage>
        <taxon>Eukaryota</taxon>
        <taxon>Sar</taxon>
        <taxon>Alveolata</taxon>
        <taxon>Apicomplexa</taxon>
        <taxon>Aconoidasida</taxon>
        <taxon>Haemosporida</taxon>
        <taxon>Plasmodiidae</taxon>
        <taxon>Plasmodium</taxon>
        <taxon>Plasmodium (Haemamoeba)</taxon>
    </lineage>
</organism>
<dbReference type="CDD" id="cd02995">
    <property type="entry name" value="PDI_a_PDI_a'_C"/>
    <property type="match status" value="1"/>
</dbReference>
<dbReference type="GO" id="GO:0034976">
    <property type="term" value="P:response to endoplasmic reticulum stress"/>
    <property type="evidence" value="ECO:0007669"/>
    <property type="project" value="TreeGrafter"/>
</dbReference>
<dbReference type="CDD" id="cd02961">
    <property type="entry name" value="PDI_a_family"/>
    <property type="match status" value="1"/>
</dbReference>
<keyword evidence="4" id="KW-0413">Isomerase</keyword>
<dbReference type="OrthoDB" id="72053at2759"/>
<dbReference type="GO" id="GO:0006457">
    <property type="term" value="P:protein folding"/>
    <property type="evidence" value="ECO:0007669"/>
    <property type="project" value="TreeGrafter"/>
</dbReference>
<dbReference type="InterPro" id="IPR017937">
    <property type="entry name" value="Thioredoxin_CS"/>
</dbReference>
<feature type="signal peptide" evidence="2">
    <location>
        <begin position="1"/>
        <end position="18"/>
    </location>
</feature>
<proteinExistence type="inferred from homology"/>
<dbReference type="PROSITE" id="PS51352">
    <property type="entry name" value="THIOREDOXIN_2"/>
    <property type="match status" value="1"/>
</dbReference>
<dbReference type="PANTHER" id="PTHR18929:SF219">
    <property type="entry name" value="THIOREDOXIN"/>
    <property type="match status" value="1"/>
</dbReference>
<dbReference type="VEuPathDB" id="PlasmoDB:PRELSG_1208100"/>
<evidence type="ECO:0000256" key="1">
    <source>
        <dbReference type="ARBA" id="ARBA00006347"/>
    </source>
</evidence>
<gene>
    <name evidence="4" type="primary">PDI-14</name>
    <name evidence="4" type="ORF">PRELSG_1208100</name>
</gene>
<dbReference type="InterPro" id="IPR013766">
    <property type="entry name" value="Thioredoxin_domain"/>
</dbReference>
<dbReference type="Proteomes" id="UP000220158">
    <property type="component" value="Chromosome 12"/>
</dbReference>
<dbReference type="InterPro" id="IPR036249">
    <property type="entry name" value="Thioredoxin-like_sf"/>
</dbReference>
<feature type="chain" id="PRO_5009618977" evidence="2">
    <location>
        <begin position="19"/>
        <end position="543"/>
    </location>
</feature>
<name>A0A1J1H987_PLARL</name>
<dbReference type="AlphaFoldDB" id="A0A1J1H987"/>